<reference evidence="13 14" key="1">
    <citation type="submission" date="2019-12" db="EMBL/GenBank/DDBJ databases">
        <title>Paenibacillus sp. nov. sp. isolated from soil.</title>
        <authorList>
            <person name="Kim J."/>
            <person name="Jeong S.E."/>
            <person name="Jung H.S."/>
            <person name="Jeon C.O."/>
        </authorList>
    </citation>
    <scope>NUCLEOTIDE SEQUENCE [LARGE SCALE GENOMIC DNA]</scope>
    <source>
        <strain evidence="13 14">5J-6</strain>
    </source>
</reference>
<gene>
    <name evidence="13" type="ORF">GQF01_30925</name>
</gene>
<dbReference type="PROSITE" id="PS51272">
    <property type="entry name" value="SLH"/>
    <property type="match status" value="3"/>
</dbReference>
<dbReference type="InterPro" id="IPR001119">
    <property type="entry name" value="SLH_dom"/>
</dbReference>
<comment type="similarity">
    <text evidence="1 9 10">Belongs to the peptidase S8 family.</text>
</comment>
<evidence type="ECO:0000256" key="8">
    <source>
        <dbReference type="PIRSR" id="PIRSR615500-1"/>
    </source>
</evidence>
<dbReference type="SUPFAM" id="SSF52025">
    <property type="entry name" value="PA domain"/>
    <property type="match status" value="1"/>
</dbReference>
<evidence type="ECO:0000256" key="7">
    <source>
        <dbReference type="ARBA" id="ARBA00022825"/>
    </source>
</evidence>
<accession>A0A6L8VA88</accession>
<dbReference type="Gene3D" id="3.40.50.200">
    <property type="entry name" value="Peptidase S8/S53 domain"/>
    <property type="match status" value="2"/>
</dbReference>
<keyword evidence="4 9" id="KW-0645">Protease</keyword>
<protein>
    <submittedName>
        <fullName evidence="13">S8 family serine peptidase</fullName>
    </submittedName>
</protein>
<dbReference type="InterPro" id="IPR036852">
    <property type="entry name" value="Peptidase_S8/S53_dom_sf"/>
</dbReference>
<name>A0A6L8VA88_9BACL</name>
<evidence type="ECO:0000256" key="4">
    <source>
        <dbReference type="ARBA" id="ARBA00022670"/>
    </source>
</evidence>
<keyword evidence="14" id="KW-1185">Reference proteome</keyword>
<dbReference type="Pfam" id="PF00082">
    <property type="entry name" value="Peptidase_S8"/>
    <property type="match status" value="1"/>
</dbReference>
<dbReference type="Gene3D" id="3.50.30.30">
    <property type="match status" value="1"/>
</dbReference>
<feature type="domain" description="SLH" evidence="12">
    <location>
        <begin position="1226"/>
        <end position="1289"/>
    </location>
</feature>
<keyword evidence="2" id="KW-0134">Cell wall</keyword>
<dbReference type="InterPro" id="IPR010259">
    <property type="entry name" value="S8pro/Inhibitor_I9"/>
</dbReference>
<evidence type="ECO:0000259" key="12">
    <source>
        <dbReference type="PROSITE" id="PS51272"/>
    </source>
</evidence>
<evidence type="ECO:0000256" key="5">
    <source>
        <dbReference type="ARBA" id="ARBA00022729"/>
    </source>
</evidence>
<dbReference type="Proteomes" id="UP000481087">
    <property type="component" value="Unassembled WGS sequence"/>
</dbReference>
<dbReference type="CDD" id="cd07474">
    <property type="entry name" value="Peptidases_S8_subtilisin_Vpr-like"/>
    <property type="match status" value="1"/>
</dbReference>
<dbReference type="SUPFAM" id="SSF52743">
    <property type="entry name" value="Subtilisin-like"/>
    <property type="match status" value="1"/>
</dbReference>
<proteinExistence type="inferred from homology"/>
<dbReference type="InterPro" id="IPR046450">
    <property type="entry name" value="PA_dom_sf"/>
</dbReference>
<feature type="active site" description="Charge relay system" evidence="8 9">
    <location>
        <position position="634"/>
    </location>
</feature>
<evidence type="ECO:0000256" key="2">
    <source>
        <dbReference type="ARBA" id="ARBA00022512"/>
    </source>
</evidence>
<dbReference type="EMBL" id="WTUZ01000039">
    <property type="protein sequence ID" value="MZQ86526.1"/>
    <property type="molecule type" value="Genomic_DNA"/>
</dbReference>
<evidence type="ECO:0000313" key="14">
    <source>
        <dbReference type="Proteomes" id="UP000481087"/>
    </source>
</evidence>
<keyword evidence="3" id="KW-0964">Secreted</keyword>
<evidence type="ECO:0000256" key="6">
    <source>
        <dbReference type="ARBA" id="ARBA00022801"/>
    </source>
</evidence>
<feature type="signal peptide" evidence="11">
    <location>
        <begin position="1"/>
        <end position="37"/>
    </location>
</feature>
<evidence type="ECO:0000256" key="3">
    <source>
        <dbReference type="ARBA" id="ARBA00022525"/>
    </source>
</evidence>
<sequence length="1414" mass="150414">MGYLNVKRSLLNKSLSLAMISVLAGSLVTTSLPTAHAAPRDKTTFVTKEGLQSITRLLKEAGSDALVNKAPGQAHVAEDINTTSTEEIKVIVQLSGQPSAVGQYAAKLGYKTLAAEASEITVQSEQDAFVSSAQKSSIPFTIDRRFNTVLNGMEITIRADQIPQLAKLPGVKSIHKNVMYYPIEEHDSYLAADGTPNFDTVPLEQIGVMKAWERGLTGEGLKVGVIDTGVDYLHPDLASAYEEGGYDAINLDDDPYEDLPVDGYEGSHHGTHVSGTIVGRASNPTSDRVQKGIAYKAKLYAYKVLGPEGGTSAQVIDGIEHAVEDKMDVINLSLGSDLEKDPDSPDAIAVNNAVLAGVVAVVANGNAGTGAHYYYSMGSPASSQLAISVGAATSDGSRVTGSVYSAVSSAVYGDAPSLGYDANMSLMSWTTGQEKFNEIFGADPIQGVYVGLGGDSNYDDLSPDFLADKIVFISRGLLTFDEKVKLAAKHGAKAAVIFNGNSKETMGGYEPDLSDVIPSRDGPVGPVGFLGDGYDYIPTFDMPGKMGRALARELMAHPDHTLKFTIKNDFASYFVAGDRMADFSSRGPNSDGNYGIKPDLSAPGVQIFSTVPAYGKINPDANYDRAYARLSGTSMAAPHVAGLALLLKQAHPAWTPFDIRAALANTADEISNENGTLYDVYSQGAGRVDVLSAIDTPAIIESMDEVTIYDNKMNPTVIPSEASSVSFGEVLPGAEEVKKPLRVKNMSDAPVSYKAKVVMHPSVTSEPNHPIPTPDSSAIMMELEGLAANQITVDAGGQLDFKLTGKAIANAPVGVYEGEVLLESEGVPSLHLPFVIHVGDQSDGNEFMIQNMKLSSVAVSKDAPIDITAMLPTKEVNHLYAALYDMNNEMVGTVAEIFDLDEEKEVLKPLPTNIIIPEFDGSFALGIDEFTSNKVTMYLPEGRYKMVLIGSVYNENYELVDQTATFKTFYMNSESDVNVPNPPTPDEPNGPYYPPISGPGPVMPSGAAYNKEVAASVLTEGQTSVSIASLTSLVGTQLSVSIADAELQKALDQAKQNSIAFTIGAASDTANAAQLKLTAAQAKMLKEAGLKGTIVFNWNDASIALPLSALEQLPEGADIVITIKMDEGSKSEFTKQAKDASILGTPYVFEASSLKLGVAEPLKLKADQVVTRSFLIKKGTDASAAGALYLENGNVYPVPAKISPASDGASIVTIRRPGFSTYAAAVRKVTFTDIDTSWARDKIQSLADKFLLNGTSDHTYSPKVNVTRAQFASMLVRSLGLQGQTEASPFSDVTSSDWFINDVTTAFKAGLVTGVDASQFKPNETITRQDLTVMLARAVKLIGLQGPKLSGNHAYADASQFSSYANESIQLVTDLGLMEGFESEGKLYFGPTDATTREAAAKVLQILLQTSGRM</sequence>
<dbReference type="PROSITE" id="PS00138">
    <property type="entry name" value="SUBTILASE_SER"/>
    <property type="match status" value="1"/>
</dbReference>
<dbReference type="Pfam" id="PF05922">
    <property type="entry name" value="Inhibitor_I9"/>
    <property type="match status" value="1"/>
</dbReference>
<dbReference type="GO" id="GO:0006508">
    <property type="term" value="P:proteolysis"/>
    <property type="evidence" value="ECO:0007669"/>
    <property type="project" value="UniProtKB-KW"/>
</dbReference>
<dbReference type="Pfam" id="PF02225">
    <property type="entry name" value="PA"/>
    <property type="match status" value="1"/>
</dbReference>
<organism evidence="13 14">
    <name type="scientific">Paenibacillus silvestris</name>
    <dbReference type="NCBI Taxonomy" id="2606219"/>
    <lineage>
        <taxon>Bacteria</taxon>
        <taxon>Bacillati</taxon>
        <taxon>Bacillota</taxon>
        <taxon>Bacilli</taxon>
        <taxon>Bacillales</taxon>
        <taxon>Paenibacillaceae</taxon>
        <taxon>Paenibacillus</taxon>
    </lineage>
</organism>
<dbReference type="InterPro" id="IPR003137">
    <property type="entry name" value="PA_domain"/>
</dbReference>
<dbReference type="Pfam" id="PF00395">
    <property type="entry name" value="SLH"/>
    <property type="match status" value="3"/>
</dbReference>
<keyword evidence="6 9" id="KW-0378">Hydrolase</keyword>
<evidence type="ECO:0000256" key="11">
    <source>
        <dbReference type="SAM" id="SignalP"/>
    </source>
</evidence>
<keyword evidence="5 11" id="KW-0732">Signal</keyword>
<feature type="domain" description="SLH" evidence="12">
    <location>
        <begin position="1290"/>
        <end position="1349"/>
    </location>
</feature>
<evidence type="ECO:0000256" key="10">
    <source>
        <dbReference type="RuleBase" id="RU003355"/>
    </source>
</evidence>
<evidence type="ECO:0000256" key="1">
    <source>
        <dbReference type="ARBA" id="ARBA00011073"/>
    </source>
</evidence>
<dbReference type="PANTHER" id="PTHR43806">
    <property type="entry name" value="PEPTIDASE S8"/>
    <property type="match status" value="1"/>
</dbReference>
<dbReference type="InterPro" id="IPR050131">
    <property type="entry name" value="Peptidase_S8_subtilisin-like"/>
</dbReference>
<dbReference type="InterPro" id="IPR015500">
    <property type="entry name" value="Peptidase_S8_subtilisin-rel"/>
</dbReference>
<dbReference type="PROSITE" id="PS00136">
    <property type="entry name" value="SUBTILASE_ASP"/>
    <property type="match status" value="1"/>
</dbReference>
<dbReference type="PRINTS" id="PR00723">
    <property type="entry name" value="SUBTILISIN"/>
</dbReference>
<dbReference type="PANTHER" id="PTHR43806:SF65">
    <property type="entry name" value="SERINE PROTEASE APRX"/>
    <property type="match status" value="1"/>
</dbReference>
<dbReference type="InterPro" id="IPR023827">
    <property type="entry name" value="Peptidase_S8_Asp-AS"/>
</dbReference>
<evidence type="ECO:0000256" key="9">
    <source>
        <dbReference type="PROSITE-ProRule" id="PRU01240"/>
    </source>
</evidence>
<feature type="active site" description="Charge relay system" evidence="8 9">
    <location>
        <position position="269"/>
    </location>
</feature>
<evidence type="ECO:0000313" key="13">
    <source>
        <dbReference type="EMBL" id="MZQ86526.1"/>
    </source>
</evidence>
<dbReference type="InterPro" id="IPR022398">
    <property type="entry name" value="Peptidase_S8_His-AS"/>
</dbReference>
<comment type="caution">
    <text evidence="13">The sequence shown here is derived from an EMBL/GenBank/DDBJ whole genome shotgun (WGS) entry which is preliminary data.</text>
</comment>
<feature type="chain" id="PRO_5026894141" evidence="11">
    <location>
        <begin position="38"/>
        <end position="1414"/>
    </location>
</feature>
<feature type="active site" description="Charge relay system" evidence="8 9">
    <location>
        <position position="227"/>
    </location>
</feature>
<dbReference type="PROSITE" id="PS00137">
    <property type="entry name" value="SUBTILASE_HIS"/>
    <property type="match status" value="1"/>
</dbReference>
<dbReference type="InterPro" id="IPR023828">
    <property type="entry name" value="Peptidase_S8_Ser-AS"/>
</dbReference>
<dbReference type="InterPro" id="IPR034213">
    <property type="entry name" value="S8_Vpr-like"/>
</dbReference>
<dbReference type="InterPro" id="IPR000209">
    <property type="entry name" value="Peptidase_S8/S53_dom"/>
</dbReference>
<keyword evidence="7 9" id="KW-0720">Serine protease</keyword>
<dbReference type="PROSITE" id="PS51892">
    <property type="entry name" value="SUBTILASE"/>
    <property type="match status" value="1"/>
</dbReference>
<feature type="domain" description="SLH" evidence="12">
    <location>
        <begin position="1352"/>
        <end position="1414"/>
    </location>
</feature>
<dbReference type="GO" id="GO:0004252">
    <property type="term" value="F:serine-type endopeptidase activity"/>
    <property type="evidence" value="ECO:0007669"/>
    <property type="project" value="UniProtKB-UniRule"/>
</dbReference>